<protein>
    <recommendedName>
        <fullName evidence="5">HTH araC/xylS-type domain-containing protein</fullName>
    </recommendedName>
</protein>
<dbReference type="Gene3D" id="1.10.10.60">
    <property type="entry name" value="Homeodomain-like"/>
    <property type="match status" value="2"/>
</dbReference>
<evidence type="ECO:0000313" key="7">
    <source>
        <dbReference type="Proteomes" id="UP000023541"/>
    </source>
</evidence>
<dbReference type="Gene3D" id="1.25.40.10">
    <property type="entry name" value="Tetratricopeptide repeat domain"/>
    <property type="match status" value="1"/>
</dbReference>
<evidence type="ECO:0000256" key="4">
    <source>
        <dbReference type="SAM" id="SignalP"/>
    </source>
</evidence>
<sequence length="577" mass="68187">MYRFFIYCFLLQFLFIPTSLKAQHYTDSLQQKSYKELQNLFLENRNVDSVNAKKILKVYIEKAKKNLDTIKIIEGYELHFSLTTGINKIKHLDSIITYTKNHSLKEYPAKAYLKKAQFFLFAKRNIEKALDNLNESQKLAKKSNNITLQYRIRYYMGIVKSEHLDEKEKAIHIFKDCAEFYKNNEEYIFRYLFALHAISETYIGLKKYDSATYYNHLGYNKTKEIKDSYGTTMKSYFVLCEGINQYEKKEYSAAIDSIYRALPTILKLQDNSNTLDSYFYLGQSYHKLNSIEKAKHYFIKTDSILETLKSTPQYKHVKTYEYLKDYYKQIDDLQNQNKYLNKLNTVLNNYLNDQIFISRKVKEDYDIPLLIEEQQAIIKKLNKNNDTYISGLLISGILLLISGGLIFYQYRKRRLYKIRFEQLIIDSKSNTRTPHSNQEIKSTKSPDLKVPEKHVTYILSKLAEFEENHDFLNVGVSSQSLADDIETNVKYLSRVINHYKNKSFTSYLNELRITYAVKELQENVMLQKFTIKAIASEFGYNSAETFSNAFYKQVKIKPSYFIKELRKVKSDKKTLSI</sequence>
<dbReference type="SMART" id="SM00342">
    <property type="entry name" value="HTH_ARAC"/>
    <property type="match status" value="1"/>
</dbReference>
<dbReference type="SUPFAM" id="SSF48452">
    <property type="entry name" value="TPR-like"/>
    <property type="match status" value="2"/>
</dbReference>
<dbReference type="InterPro" id="IPR009057">
    <property type="entry name" value="Homeodomain-like_sf"/>
</dbReference>
<feature type="transmembrane region" description="Helical" evidence="3">
    <location>
        <begin position="388"/>
        <end position="410"/>
    </location>
</feature>
<keyword evidence="1" id="KW-0805">Transcription regulation</keyword>
<dbReference type="AlphaFoldDB" id="A0A023C209"/>
<dbReference type="eggNOG" id="COG2207">
    <property type="taxonomic scope" value="Bacteria"/>
</dbReference>
<name>A0A023C209_9FLAO</name>
<keyword evidence="3" id="KW-0812">Transmembrane</keyword>
<dbReference type="SUPFAM" id="SSF46689">
    <property type="entry name" value="Homeodomain-like"/>
    <property type="match status" value="1"/>
</dbReference>
<dbReference type="EMBL" id="AQRA01000001">
    <property type="protein sequence ID" value="EZH75953.1"/>
    <property type="molecule type" value="Genomic_DNA"/>
</dbReference>
<dbReference type="InterPro" id="IPR018060">
    <property type="entry name" value="HTH_AraC"/>
</dbReference>
<dbReference type="GO" id="GO:0043565">
    <property type="term" value="F:sequence-specific DNA binding"/>
    <property type="evidence" value="ECO:0007669"/>
    <property type="project" value="InterPro"/>
</dbReference>
<evidence type="ECO:0000256" key="1">
    <source>
        <dbReference type="ARBA" id="ARBA00023015"/>
    </source>
</evidence>
<evidence type="ECO:0000259" key="5">
    <source>
        <dbReference type="PROSITE" id="PS01124"/>
    </source>
</evidence>
<reference evidence="6 7" key="1">
    <citation type="submission" date="2014-04" db="EMBL/GenBank/DDBJ databases">
        <title>Aquimarina sp. 22II-S11-z7 Genome Sequencing.</title>
        <authorList>
            <person name="Lai Q."/>
        </authorList>
    </citation>
    <scope>NUCLEOTIDE SEQUENCE [LARGE SCALE GENOMIC DNA]</scope>
    <source>
        <strain evidence="6 7">22II-S11-z7</strain>
    </source>
</reference>
<dbReference type="Pfam" id="PF12833">
    <property type="entry name" value="HTH_18"/>
    <property type="match status" value="1"/>
</dbReference>
<dbReference type="InterPro" id="IPR011990">
    <property type="entry name" value="TPR-like_helical_dom_sf"/>
</dbReference>
<feature type="signal peptide" evidence="4">
    <location>
        <begin position="1"/>
        <end position="22"/>
    </location>
</feature>
<dbReference type="STRING" id="1317122.ATO12_03945"/>
<gene>
    <name evidence="6" type="ORF">ATO12_03945</name>
</gene>
<organism evidence="6 7">
    <name type="scientific">Aquimarina atlantica</name>
    <dbReference type="NCBI Taxonomy" id="1317122"/>
    <lineage>
        <taxon>Bacteria</taxon>
        <taxon>Pseudomonadati</taxon>
        <taxon>Bacteroidota</taxon>
        <taxon>Flavobacteriia</taxon>
        <taxon>Flavobacteriales</taxon>
        <taxon>Flavobacteriaceae</taxon>
        <taxon>Aquimarina</taxon>
    </lineage>
</organism>
<keyword evidence="3" id="KW-0472">Membrane</keyword>
<keyword evidence="3" id="KW-1133">Transmembrane helix</keyword>
<proteinExistence type="predicted"/>
<evidence type="ECO:0000313" key="6">
    <source>
        <dbReference type="EMBL" id="EZH75953.1"/>
    </source>
</evidence>
<evidence type="ECO:0000256" key="2">
    <source>
        <dbReference type="ARBA" id="ARBA00023163"/>
    </source>
</evidence>
<feature type="chain" id="PRO_5001512113" description="HTH araC/xylS-type domain-containing protein" evidence="4">
    <location>
        <begin position="23"/>
        <end position="577"/>
    </location>
</feature>
<dbReference type="PROSITE" id="PS01124">
    <property type="entry name" value="HTH_ARAC_FAMILY_2"/>
    <property type="match status" value="1"/>
</dbReference>
<keyword evidence="7" id="KW-1185">Reference proteome</keyword>
<keyword evidence="2" id="KW-0804">Transcription</keyword>
<comment type="caution">
    <text evidence="6">The sequence shown here is derived from an EMBL/GenBank/DDBJ whole genome shotgun (WGS) entry which is preliminary data.</text>
</comment>
<evidence type="ECO:0000256" key="3">
    <source>
        <dbReference type="SAM" id="Phobius"/>
    </source>
</evidence>
<dbReference type="Proteomes" id="UP000023541">
    <property type="component" value="Unassembled WGS sequence"/>
</dbReference>
<dbReference type="GO" id="GO:0003700">
    <property type="term" value="F:DNA-binding transcription factor activity"/>
    <property type="evidence" value="ECO:0007669"/>
    <property type="project" value="InterPro"/>
</dbReference>
<dbReference type="RefSeq" id="WP_165583325.1">
    <property type="nucleotide sequence ID" value="NZ_AQRA01000001.1"/>
</dbReference>
<keyword evidence="4" id="KW-0732">Signal</keyword>
<feature type="domain" description="HTH araC/xylS-type" evidence="5">
    <location>
        <begin position="452"/>
        <end position="564"/>
    </location>
</feature>
<accession>A0A023C209</accession>